<dbReference type="PRINTS" id="PR00036">
    <property type="entry name" value="HTHLACI"/>
</dbReference>
<evidence type="ECO:0000259" key="1">
    <source>
        <dbReference type="PROSITE" id="PS50932"/>
    </source>
</evidence>
<evidence type="ECO:0000313" key="2">
    <source>
        <dbReference type="EMBL" id="SKA25614.1"/>
    </source>
</evidence>
<dbReference type="SUPFAM" id="SSF47413">
    <property type="entry name" value="lambda repressor-like DNA-binding domains"/>
    <property type="match status" value="1"/>
</dbReference>
<dbReference type="SMART" id="SM00354">
    <property type="entry name" value="HTH_LACI"/>
    <property type="match status" value="1"/>
</dbReference>
<dbReference type="CDD" id="cd01392">
    <property type="entry name" value="HTH_LacI"/>
    <property type="match status" value="1"/>
</dbReference>
<accession>A0A1T4SBJ2</accession>
<keyword evidence="3" id="KW-1185">Reference proteome</keyword>
<dbReference type="Proteomes" id="UP000190834">
    <property type="component" value="Unassembled WGS sequence"/>
</dbReference>
<feature type="domain" description="HTH lacI-type" evidence="1">
    <location>
        <begin position="2"/>
        <end position="44"/>
    </location>
</feature>
<dbReference type="EMBL" id="FUXB01000022">
    <property type="protein sequence ID" value="SKA25614.1"/>
    <property type="molecule type" value="Genomic_DNA"/>
</dbReference>
<dbReference type="Pfam" id="PF00356">
    <property type="entry name" value="LacI"/>
    <property type="match status" value="1"/>
</dbReference>
<reference evidence="3" key="1">
    <citation type="submission" date="2017-02" db="EMBL/GenBank/DDBJ databases">
        <authorList>
            <person name="Varghese N."/>
            <person name="Submissions S."/>
        </authorList>
    </citation>
    <scope>NUCLEOTIDE SEQUENCE [LARGE SCALE GENOMIC DNA]</scope>
    <source>
        <strain evidence="3">DSM 19608</strain>
    </source>
</reference>
<name>A0A1T4SBJ2_VIBCI</name>
<dbReference type="InterPro" id="IPR010982">
    <property type="entry name" value="Lambda_DNA-bd_dom_sf"/>
</dbReference>
<dbReference type="STRING" id="1123491.SAMN02745782_03157"/>
<dbReference type="AlphaFoldDB" id="A0A1T4SBJ2"/>
<evidence type="ECO:0000313" key="3">
    <source>
        <dbReference type="Proteomes" id="UP000190834"/>
    </source>
</evidence>
<dbReference type="PROSITE" id="PS00356">
    <property type="entry name" value="HTH_LACI_1"/>
    <property type="match status" value="1"/>
</dbReference>
<organism evidence="2 3">
    <name type="scientific">Vibrio cincinnatiensis DSM 19608</name>
    <dbReference type="NCBI Taxonomy" id="1123491"/>
    <lineage>
        <taxon>Bacteria</taxon>
        <taxon>Pseudomonadati</taxon>
        <taxon>Pseudomonadota</taxon>
        <taxon>Gammaproteobacteria</taxon>
        <taxon>Vibrionales</taxon>
        <taxon>Vibrionaceae</taxon>
        <taxon>Vibrio</taxon>
    </lineage>
</organism>
<protein>
    <submittedName>
        <fullName evidence="2">Regulatory protein, lacI family</fullName>
    </submittedName>
</protein>
<dbReference type="Gene3D" id="1.10.260.40">
    <property type="entry name" value="lambda repressor-like DNA-binding domains"/>
    <property type="match status" value="1"/>
</dbReference>
<dbReference type="InterPro" id="IPR000843">
    <property type="entry name" value="HTH_LacI"/>
</dbReference>
<dbReference type="GO" id="GO:0003677">
    <property type="term" value="F:DNA binding"/>
    <property type="evidence" value="ECO:0007669"/>
    <property type="project" value="InterPro"/>
</dbReference>
<gene>
    <name evidence="2" type="ORF">SAMN02745782_03157</name>
</gene>
<dbReference type="GO" id="GO:0006355">
    <property type="term" value="P:regulation of DNA-templated transcription"/>
    <property type="evidence" value="ECO:0007669"/>
    <property type="project" value="InterPro"/>
</dbReference>
<dbReference type="PROSITE" id="PS50932">
    <property type="entry name" value="HTH_LACI_2"/>
    <property type="match status" value="1"/>
</dbReference>
<proteinExistence type="predicted"/>
<sequence>MATMKDVANLAGVSTATLSRVINRTSYVEPVTQERVEEVARANGCQLVVIIGGHNTQQEKEKLFRKRWSSWYLIPVIIEDA</sequence>